<reference evidence="1" key="3">
    <citation type="journal article" date="2017" name="Nature">
        <title>Genome sequence of the progenitor of the wheat D genome Aegilops tauschii.</title>
        <authorList>
            <person name="Luo M.C."/>
            <person name="Gu Y.Q."/>
            <person name="Puiu D."/>
            <person name="Wang H."/>
            <person name="Twardziok S.O."/>
            <person name="Deal K.R."/>
            <person name="Huo N."/>
            <person name="Zhu T."/>
            <person name="Wang L."/>
            <person name="Wang Y."/>
            <person name="McGuire P.E."/>
            <person name="Liu S."/>
            <person name="Long H."/>
            <person name="Ramasamy R.K."/>
            <person name="Rodriguez J.C."/>
            <person name="Van S.L."/>
            <person name="Yuan L."/>
            <person name="Wang Z."/>
            <person name="Xia Z."/>
            <person name="Xiao L."/>
            <person name="Anderson O.D."/>
            <person name="Ouyang S."/>
            <person name="Liang Y."/>
            <person name="Zimin A.V."/>
            <person name="Pertea G."/>
            <person name="Qi P."/>
            <person name="Bennetzen J.L."/>
            <person name="Dai X."/>
            <person name="Dawson M.W."/>
            <person name="Muller H.G."/>
            <person name="Kugler K."/>
            <person name="Rivarola-Duarte L."/>
            <person name="Spannagl M."/>
            <person name="Mayer K.F.X."/>
            <person name="Lu F.H."/>
            <person name="Bevan M.W."/>
            <person name="Leroy P."/>
            <person name="Li P."/>
            <person name="You F.M."/>
            <person name="Sun Q."/>
            <person name="Liu Z."/>
            <person name="Lyons E."/>
            <person name="Wicker T."/>
            <person name="Salzberg S.L."/>
            <person name="Devos K.M."/>
            <person name="Dvorak J."/>
        </authorList>
    </citation>
    <scope>NUCLEOTIDE SEQUENCE [LARGE SCALE GENOMIC DNA]</scope>
    <source>
        <strain evidence="1">cv. AL8/78</strain>
    </source>
</reference>
<dbReference type="Proteomes" id="UP000015105">
    <property type="component" value="Chromosome 1D"/>
</dbReference>
<dbReference type="Gramene" id="AET1Gv20436800.14">
    <property type="protein sequence ID" value="AET1Gv20436800.14"/>
    <property type="gene ID" value="AET1Gv20436800"/>
</dbReference>
<evidence type="ECO:0000313" key="1">
    <source>
        <dbReference type="EnsemblPlants" id="AET1Gv20436800.14"/>
    </source>
</evidence>
<reference evidence="1" key="5">
    <citation type="journal article" date="2021" name="G3 (Bethesda)">
        <title>Aegilops tauschii genome assembly Aet v5.0 features greater sequence contiguity and improved annotation.</title>
        <authorList>
            <person name="Wang L."/>
            <person name="Zhu T."/>
            <person name="Rodriguez J.C."/>
            <person name="Deal K.R."/>
            <person name="Dubcovsky J."/>
            <person name="McGuire P.E."/>
            <person name="Lux T."/>
            <person name="Spannagl M."/>
            <person name="Mayer K.F.X."/>
            <person name="Baldrich P."/>
            <person name="Meyers B.C."/>
            <person name="Huo N."/>
            <person name="Gu Y.Q."/>
            <person name="Zhou H."/>
            <person name="Devos K.M."/>
            <person name="Bennetzen J.L."/>
            <person name="Unver T."/>
            <person name="Budak H."/>
            <person name="Gulick P.J."/>
            <person name="Galiba G."/>
            <person name="Kalapos B."/>
            <person name="Nelson D.R."/>
            <person name="Li P."/>
            <person name="You F.M."/>
            <person name="Luo M.C."/>
            <person name="Dvorak J."/>
        </authorList>
    </citation>
    <scope>NUCLEOTIDE SEQUENCE [LARGE SCALE GENOMIC DNA]</scope>
    <source>
        <strain evidence="1">cv. AL8/78</strain>
    </source>
</reference>
<protein>
    <submittedName>
        <fullName evidence="1">Uncharacterized protein</fullName>
    </submittedName>
</protein>
<reference evidence="1" key="4">
    <citation type="submission" date="2019-03" db="UniProtKB">
        <authorList>
            <consortium name="EnsemblPlants"/>
        </authorList>
    </citation>
    <scope>IDENTIFICATION</scope>
</reference>
<sequence length="143" mass="16241">QEKIEQSTDVLKAIISPVMNEGEDAMWPPRNPEALILMEKEISNREKEGQLDESFLSEVNAQLRQAKDEVDKPGLQVMLQKVLQLYASNFLRKRSYAYKGGEVVVPEKFLESIIEGMNFTQEIVYIVSIISASDMLSLRKCSS</sequence>
<accession>A0A452YJV5</accession>
<proteinExistence type="predicted"/>
<evidence type="ECO:0000313" key="2">
    <source>
        <dbReference type="Proteomes" id="UP000015105"/>
    </source>
</evidence>
<dbReference type="AlphaFoldDB" id="A0A452YJV5"/>
<reference evidence="2" key="1">
    <citation type="journal article" date="2014" name="Science">
        <title>Ancient hybridizations among the ancestral genomes of bread wheat.</title>
        <authorList>
            <consortium name="International Wheat Genome Sequencing Consortium,"/>
            <person name="Marcussen T."/>
            <person name="Sandve S.R."/>
            <person name="Heier L."/>
            <person name="Spannagl M."/>
            <person name="Pfeifer M."/>
            <person name="Jakobsen K.S."/>
            <person name="Wulff B.B."/>
            <person name="Steuernagel B."/>
            <person name="Mayer K.F."/>
            <person name="Olsen O.A."/>
        </authorList>
    </citation>
    <scope>NUCLEOTIDE SEQUENCE [LARGE SCALE GENOMIC DNA]</scope>
    <source>
        <strain evidence="2">cv. AL8/78</strain>
    </source>
</reference>
<reference evidence="2" key="2">
    <citation type="journal article" date="2017" name="Nat. Plants">
        <title>The Aegilops tauschii genome reveals multiple impacts of transposons.</title>
        <authorList>
            <person name="Zhao G."/>
            <person name="Zou C."/>
            <person name="Li K."/>
            <person name="Wang K."/>
            <person name="Li T."/>
            <person name="Gao L."/>
            <person name="Zhang X."/>
            <person name="Wang H."/>
            <person name="Yang Z."/>
            <person name="Liu X."/>
            <person name="Jiang W."/>
            <person name="Mao L."/>
            <person name="Kong X."/>
            <person name="Jiao Y."/>
            <person name="Jia J."/>
        </authorList>
    </citation>
    <scope>NUCLEOTIDE SEQUENCE [LARGE SCALE GENOMIC DNA]</scope>
    <source>
        <strain evidence="2">cv. AL8/78</strain>
    </source>
</reference>
<dbReference type="PANTHER" id="PTHR36348:SF1">
    <property type="entry name" value="EXPRESSED PROTEIN"/>
    <property type="match status" value="1"/>
</dbReference>
<dbReference type="PANTHER" id="PTHR36348">
    <property type="entry name" value="EXPRESSED PROTEIN"/>
    <property type="match status" value="1"/>
</dbReference>
<dbReference type="EnsemblPlants" id="AET1Gv20436800.14">
    <property type="protein sequence ID" value="AET1Gv20436800.14"/>
    <property type="gene ID" value="AET1Gv20436800"/>
</dbReference>
<keyword evidence="2" id="KW-1185">Reference proteome</keyword>
<name>A0A452YJV5_AEGTS</name>
<organism evidence="1 2">
    <name type="scientific">Aegilops tauschii subsp. strangulata</name>
    <name type="common">Goatgrass</name>
    <dbReference type="NCBI Taxonomy" id="200361"/>
    <lineage>
        <taxon>Eukaryota</taxon>
        <taxon>Viridiplantae</taxon>
        <taxon>Streptophyta</taxon>
        <taxon>Embryophyta</taxon>
        <taxon>Tracheophyta</taxon>
        <taxon>Spermatophyta</taxon>
        <taxon>Magnoliopsida</taxon>
        <taxon>Liliopsida</taxon>
        <taxon>Poales</taxon>
        <taxon>Poaceae</taxon>
        <taxon>BOP clade</taxon>
        <taxon>Pooideae</taxon>
        <taxon>Triticodae</taxon>
        <taxon>Triticeae</taxon>
        <taxon>Triticinae</taxon>
        <taxon>Aegilops</taxon>
    </lineage>
</organism>